<organism evidence="2 3">
    <name type="scientific">Vibrio agarivorans</name>
    <dbReference type="NCBI Taxonomy" id="153622"/>
    <lineage>
        <taxon>Bacteria</taxon>
        <taxon>Pseudomonadati</taxon>
        <taxon>Pseudomonadota</taxon>
        <taxon>Gammaproteobacteria</taxon>
        <taxon>Vibrionales</taxon>
        <taxon>Vibrionaceae</taxon>
        <taxon>Vibrio</taxon>
    </lineage>
</organism>
<dbReference type="PROSITE" id="PS51186">
    <property type="entry name" value="GNAT"/>
    <property type="match status" value="1"/>
</dbReference>
<evidence type="ECO:0000313" key="2">
    <source>
        <dbReference type="EMBL" id="MDN2483027.1"/>
    </source>
</evidence>
<dbReference type="CDD" id="cd04301">
    <property type="entry name" value="NAT_SF"/>
    <property type="match status" value="1"/>
</dbReference>
<protein>
    <submittedName>
        <fullName evidence="2">GNAT family N-acetyltransferase</fullName>
    </submittedName>
</protein>
<evidence type="ECO:0000259" key="1">
    <source>
        <dbReference type="PROSITE" id="PS51186"/>
    </source>
</evidence>
<keyword evidence="3" id="KW-1185">Reference proteome</keyword>
<dbReference type="EMBL" id="JAUEOZ010000002">
    <property type="protein sequence ID" value="MDN2483027.1"/>
    <property type="molecule type" value="Genomic_DNA"/>
</dbReference>
<dbReference type="PANTHER" id="PTHR43233:SF1">
    <property type="entry name" value="FAMILY N-ACETYLTRANSFERASE, PUTATIVE (AFU_ORTHOLOGUE AFUA_6G03350)-RELATED"/>
    <property type="match status" value="1"/>
</dbReference>
<dbReference type="Gene3D" id="3.40.630.30">
    <property type="match status" value="1"/>
</dbReference>
<dbReference type="InterPro" id="IPR000182">
    <property type="entry name" value="GNAT_dom"/>
</dbReference>
<dbReference type="InterPro" id="IPR053144">
    <property type="entry name" value="Acetyltransferase_Butenolide"/>
</dbReference>
<sequence>MQGYRISTDNNELNLDVVFDFISNSYWAKGIPRERLEKSVKHSLCFGVYDVRGEQVGFARLITDRATFAYLSDVFIISEHRGKGLSKWLVEVIISHPDLQGLRRIVLATHDAHGLYAQYGFEPLSHTENFMQIWNPDVYA</sequence>
<dbReference type="Proteomes" id="UP001169719">
    <property type="component" value="Unassembled WGS sequence"/>
</dbReference>
<feature type="domain" description="N-acetyltransferase" evidence="1">
    <location>
        <begin position="4"/>
        <end position="140"/>
    </location>
</feature>
<dbReference type="Pfam" id="PF00583">
    <property type="entry name" value="Acetyltransf_1"/>
    <property type="match status" value="1"/>
</dbReference>
<proteinExistence type="predicted"/>
<dbReference type="PANTHER" id="PTHR43233">
    <property type="entry name" value="FAMILY N-ACETYLTRANSFERASE, PUTATIVE (AFU_ORTHOLOGUE AFUA_6G03350)-RELATED"/>
    <property type="match status" value="1"/>
</dbReference>
<dbReference type="SUPFAM" id="SSF55729">
    <property type="entry name" value="Acyl-CoA N-acyltransferases (Nat)"/>
    <property type="match status" value="1"/>
</dbReference>
<dbReference type="RefSeq" id="WP_289963078.1">
    <property type="nucleotide sequence ID" value="NZ_JAUEOZ010000002.1"/>
</dbReference>
<evidence type="ECO:0000313" key="3">
    <source>
        <dbReference type="Proteomes" id="UP001169719"/>
    </source>
</evidence>
<dbReference type="InterPro" id="IPR016181">
    <property type="entry name" value="Acyl_CoA_acyltransferase"/>
</dbReference>
<name>A0ABT7Y4P8_9VIBR</name>
<reference evidence="2" key="1">
    <citation type="submission" date="2024-05" db="EMBL/GenBank/DDBJ databases">
        <title>Genome Sequences of Four Agar- Degrading Marine Bacteria.</title>
        <authorList>
            <person name="Phillips E.K."/>
            <person name="Shaffer J.C."/>
            <person name="Henson M.W."/>
            <person name="Temperton B."/>
            <person name="Thrash C.J."/>
            <person name="Martin M.O."/>
        </authorList>
    </citation>
    <scope>NUCLEOTIDE SEQUENCE</scope>
    <source>
        <strain evidence="2">EKP203</strain>
    </source>
</reference>
<gene>
    <name evidence="2" type="ORF">QWJ08_16920</name>
</gene>
<comment type="caution">
    <text evidence="2">The sequence shown here is derived from an EMBL/GenBank/DDBJ whole genome shotgun (WGS) entry which is preliminary data.</text>
</comment>
<accession>A0ABT7Y4P8</accession>